<name>B0DBX7_LACBS</name>
<dbReference type="HOGENOM" id="CLU_627090_0_0_1"/>
<dbReference type="GeneID" id="6077252"/>
<dbReference type="Proteomes" id="UP000001194">
    <property type="component" value="Unassembled WGS sequence"/>
</dbReference>
<evidence type="ECO:0000256" key="1">
    <source>
        <dbReference type="SAM" id="MobiDB-lite"/>
    </source>
</evidence>
<dbReference type="OrthoDB" id="3257151at2759"/>
<evidence type="ECO:0000313" key="2">
    <source>
        <dbReference type="EMBL" id="EDR07795.1"/>
    </source>
</evidence>
<gene>
    <name evidence="2" type="ORF">LACBIDRAFT_327505</name>
</gene>
<dbReference type="KEGG" id="lbc:LACBIDRAFT_327505"/>
<protein>
    <submittedName>
        <fullName evidence="2">Predicted protein</fullName>
    </submittedName>
</protein>
<dbReference type="EMBL" id="DS547103">
    <property type="protein sequence ID" value="EDR07795.1"/>
    <property type="molecule type" value="Genomic_DNA"/>
</dbReference>
<dbReference type="AlphaFoldDB" id="B0DBX7"/>
<accession>B0DBX7</accession>
<dbReference type="InParanoid" id="B0DBX7"/>
<reference evidence="2 3" key="1">
    <citation type="journal article" date="2008" name="Nature">
        <title>The genome of Laccaria bicolor provides insights into mycorrhizal symbiosis.</title>
        <authorList>
            <person name="Martin F."/>
            <person name="Aerts A."/>
            <person name="Ahren D."/>
            <person name="Brun A."/>
            <person name="Danchin E.G.J."/>
            <person name="Duchaussoy F."/>
            <person name="Gibon J."/>
            <person name="Kohler A."/>
            <person name="Lindquist E."/>
            <person name="Pereda V."/>
            <person name="Salamov A."/>
            <person name="Shapiro H.J."/>
            <person name="Wuyts J."/>
            <person name="Blaudez D."/>
            <person name="Buee M."/>
            <person name="Brokstein P."/>
            <person name="Canbaeck B."/>
            <person name="Cohen D."/>
            <person name="Courty P.E."/>
            <person name="Coutinho P.M."/>
            <person name="Delaruelle C."/>
            <person name="Detter J.C."/>
            <person name="Deveau A."/>
            <person name="DiFazio S."/>
            <person name="Duplessis S."/>
            <person name="Fraissinet-Tachet L."/>
            <person name="Lucic E."/>
            <person name="Frey-Klett P."/>
            <person name="Fourrey C."/>
            <person name="Feussner I."/>
            <person name="Gay G."/>
            <person name="Grimwood J."/>
            <person name="Hoegger P.J."/>
            <person name="Jain P."/>
            <person name="Kilaru S."/>
            <person name="Labbe J."/>
            <person name="Lin Y.C."/>
            <person name="Legue V."/>
            <person name="Le Tacon F."/>
            <person name="Marmeisse R."/>
            <person name="Melayah D."/>
            <person name="Montanini B."/>
            <person name="Muratet M."/>
            <person name="Nehls U."/>
            <person name="Niculita-Hirzel H."/>
            <person name="Oudot-Le Secq M.P."/>
            <person name="Peter M."/>
            <person name="Quesneville H."/>
            <person name="Rajashekar B."/>
            <person name="Reich M."/>
            <person name="Rouhier N."/>
            <person name="Schmutz J."/>
            <person name="Yin T."/>
            <person name="Chalot M."/>
            <person name="Henrissat B."/>
            <person name="Kuees U."/>
            <person name="Lucas S."/>
            <person name="Van de Peer Y."/>
            <person name="Podila G.K."/>
            <person name="Polle A."/>
            <person name="Pukkila P.J."/>
            <person name="Richardson P.M."/>
            <person name="Rouze P."/>
            <person name="Sanders I.R."/>
            <person name="Stajich J.E."/>
            <person name="Tunlid A."/>
            <person name="Tuskan G."/>
            <person name="Grigoriev I.V."/>
        </authorList>
    </citation>
    <scope>NUCLEOTIDE SEQUENCE [LARGE SCALE GENOMIC DNA]</scope>
    <source>
        <strain evidence="3">S238N-H82 / ATCC MYA-4686</strain>
    </source>
</reference>
<evidence type="ECO:0000313" key="3">
    <source>
        <dbReference type="Proteomes" id="UP000001194"/>
    </source>
</evidence>
<proteinExistence type="predicted"/>
<sequence>MVGPPKERKKRQKRNQPKVEKDTEPTFGTISDAVAQGTSTSKKRSRKSENAAPAHQAPSTIHFQELAQVWEGDRRIPTAASRRSWCLARNINPAPINNWWYRRKAVAKKAKITIPEGTYDLPIGNPPDLSVKIEVEEELRDKLTFQAKKRALTQTATALAGFTSGNDLERISIPSSDPVIFLCNSSETALSVPSKTRSSPHHLIPDAEFTQPKRAYTQSSSPFLKILDTLLIPLNIGRLKVFPARRVVSFVFALIVSLLPGSHILAPHDGSPDLDSCLRTLHLYPPDVAFPEHEPSSRKTQGGRFLCSNSVEADDAITQPSNIPLLFLPDAHRPISRAPSLQNLFPLQARLGSSNDSTDFPFCFTSIAHASSPSLFICLAGSHYSLDGFYLFSASDEIDCACPTPQTDSFPKTNDDWKPYTHTILDDPSYLPSLPDM</sequence>
<feature type="compositionally biased region" description="Basic residues" evidence="1">
    <location>
        <begin position="7"/>
        <end position="16"/>
    </location>
</feature>
<dbReference type="RefSeq" id="XP_001881584.1">
    <property type="nucleotide sequence ID" value="XM_001881549.1"/>
</dbReference>
<keyword evidence="3" id="KW-1185">Reference proteome</keyword>
<feature type="region of interest" description="Disordered" evidence="1">
    <location>
        <begin position="1"/>
        <end position="60"/>
    </location>
</feature>
<organism evidence="3">
    <name type="scientific">Laccaria bicolor (strain S238N-H82 / ATCC MYA-4686)</name>
    <name type="common">Bicoloured deceiver</name>
    <name type="synonym">Laccaria laccata var. bicolor</name>
    <dbReference type="NCBI Taxonomy" id="486041"/>
    <lineage>
        <taxon>Eukaryota</taxon>
        <taxon>Fungi</taxon>
        <taxon>Dikarya</taxon>
        <taxon>Basidiomycota</taxon>
        <taxon>Agaricomycotina</taxon>
        <taxon>Agaricomycetes</taxon>
        <taxon>Agaricomycetidae</taxon>
        <taxon>Agaricales</taxon>
        <taxon>Agaricineae</taxon>
        <taxon>Hydnangiaceae</taxon>
        <taxon>Laccaria</taxon>
    </lineage>
</organism>